<evidence type="ECO:0000313" key="1">
    <source>
        <dbReference type="EMBL" id="DAD75106.1"/>
    </source>
</evidence>
<sequence length="144" mass="15258">MVAHVIYRGPVEREPETINVQIATALTPGVAVKKLAANATVATDAKGRIFILGNRRFYGQTIDTAYAANETAVLYRAEPDQEYYVQLAAAAYTIGQELTVGAAGVFKAAAAGDVVIAFFDEKANRTLSAQGFGDVVIANAYVKA</sequence>
<protein>
    <submittedName>
        <fullName evidence="1">Capsid stabilizing protein</fullName>
    </submittedName>
</protein>
<proteinExistence type="predicted"/>
<organism evidence="1">
    <name type="scientific">Siphoviridae sp. cthqG28</name>
    <dbReference type="NCBI Taxonomy" id="2826427"/>
    <lineage>
        <taxon>Viruses</taxon>
        <taxon>Duplodnaviria</taxon>
        <taxon>Heunggongvirae</taxon>
        <taxon>Uroviricota</taxon>
        <taxon>Caudoviricetes</taxon>
    </lineage>
</organism>
<accession>A0A8S5LYR3</accession>
<name>A0A8S5LYR3_9CAUD</name>
<reference evidence="1" key="1">
    <citation type="journal article" date="2021" name="Proc. Natl. Acad. Sci. U.S.A.">
        <title>A Catalog of Tens of Thousands of Viruses from Human Metagenomes Reveals Hidden Associations with Chronic Diseases.</title>
        <authorList>
            <person name="Tisza M.J."/>
            <person name="Buck C.B."/>
        </authorList>
    </citation>
    <scope>NUCLEOTIDE SEQUENCE</scope>
    <source>
        <strain evidence="1">CthqG28</strain>
    </source>
</reference>
<dbReference type="EMBL" id="BK014774">
    <property type="protein sequence ID" value="DAD75106.1"/>
    <property type="molecule type" value="Genomic_DNA"/>
</dbReference>